<proteinExistence type="predicted"/>
<accession>A0A839N613</accession>
<dbReference type="Proteomes" id="UP000559182">
    <property type="component" value="Unassembled WGS sequence"/>
</dbReference>
<feature type="region of interest" description="Disordered" evidence="1">
    <location>
        <begin position="33"/>
        <end position="76"/>
    </location>
</feature>
<name>A0A839N613_9MICO</name>
<evidence type="ECO:0008006" key="4">
    <source>
        <dbReference type="Google" id="ProtNLM"/>
    </source>
</evidence>
<comment type="caution">
    <text evidence="2">The sequence shown here is derived from an EMBL/GenBank/DDBJ whole genome shotgun (WGS) entry which is preliminary data.</text>
</comment>
<feature type="compositionally biased region" description="Low complexity" evidence="1">
    <location>
        <begin position="51"/>
        <end position="73"/>
    </location>
</feature>
<organism evidence="2 3">
    <name type="scientific">Flexivirga oryzae</name>
    <dbReference type="NCBI Taxonomy" id="1794944"/>
    <lineage>
        <taxon>Bacteria</taxon>
        <taxon>Bacillati</taxon>
        <taxon>Actinomycetota</taxon>
        <taxon>Actinomycetes</taxon>
        <taxon>Micrococcales</taxon>
        <taxon>Dermacoccaceae</taxon>
        <taxon>Flexivirga</taxon>
    </lineage>
</organism>
<evidence type="ECO:0000313" key="2">
    <source>
        <dbReference type="EMBL" id="MBB2890191.1"/>
    </source>
</evidence>
<sequence length="308" mass="30368">MKASLTGAVIGGLVLVNAVALVAVEQHFKVTAEASPAASGSTNPLLSGTTAPSAESSSPSVAAASSPSSSAAAGGKVMSPGVFTVAADGSRAWRAVNSGGCDGGSVQVQATQDGGVTWTTLGTVSAGAADGLGFDASGLIQLRGEASSGCTQGAWSLSTDGSWATSTPTSWAPKGAKSADVTYQGKQHQACASGTVIDLATADANVDVLCSTGDVRTVTPAGKASTVYTAAGLISIGTTQDNTLVVARTVSGCDGVELDKIVNSKADSMTCVKDASKAVDLTFAGDHGWLVAANNTWTGTTSGDWSKR</sequence>
<gene>
    <name evidence="2" type="ORF">FHU39_000175</name>
</gene>
<evidence type="ECO:0000313" key="3">
    <source>
        <dbReference type="Proteomes" id="UP000559182"/>
    </source>
</evidence>
<feature type="compositionally biased region" description="Polar residues" evidence="1">
    <location>
        <begin position="38"/>
        <end position="50"/>
    </location>
</feature>
<dbReference type="EMBL" id="JACHVQ010000001">
    <property type="protein sequence ID" value="MBB2890191.1"/>
    <property type="molecule type" value="Genomic_DNA"/>
</dbReference>
<evidence type="ECO:0000256" key="1">
    <source>
        <dbReference type="SAM" id="MobiDB-lite"/>
    </source>
</evidence>
<reference evidence="2 3" key="1">
    <citation type="submission" date="2020-08" db="EMBL/GenBank/DDBJ databases">
        <title>Sequencing the genomes of 1000 actinobacteria strains.</title>
        <authorList>
            <person name="Klenk H.-P."/>
        </authorList>
    </citation>
    <scope>NUCLEOTIDE SEQUENCE [LARGE SCALE GENOMIC DNA]</scope>
    <source>
        <strain evidence="2 3">DSM 105369</strain>
    </source>
</reference>
<dbReference type="RefSeq" id="WP_183318099.1">
    <property type="nucleotide sequence ID" value="NZ_JACHVQ010000001.1"/>
</dbReference>
<dbReference type="AlphaFoldDB" id="A0A839N613"/>
<protein>
    <recommendedName>
        <fullName evidence="4">Exo-alpha-sialidase</fullName>
    </recommendedName>
</protein>
<keyword evidence="3" id="KW-1185">Reference proteome</keyword>